<feature type="signal peptide" evidence="6">
    <location>
        <begin position="1"/>
        <end position="22"/>
    </location>
</feature>
<keyword evidence="6" id="KW-0732">Signal</keyword>
<keyword evidence="5" id="KW-0408">Iron</keyword>
<name>A0ABW2KRB5_9PROT</name>
<dbReference type="SUPFAM" id="SSF47175">
    <property type="entry name" value="Cytochromes"/>
    <property type="match status" value="1"/>
</dbReference>
<dbReference type="InterPro" id="IPR002321">
    <property type="entry name" value="Cyt_c_II"/>
</dbReference>
<evidence type="ECO:0000256" key="1">
    <source>
        <dbReference type="ARBA" id="ARBA00022448"/>
    </source>
</evidence>
<keyword evidence="8" id="KW-1185">Reference proteome</keyword>
<keyword evidence="4" id="KW-0249">Electron transport</keyword>
<dbReference type="InterPro" id="IPR010980">
    <property type="entry name" value="Cyt_c/b562"/>
</dbReference>
<protein>
    <submittedName>
        <fullName evidence="7">C-type cytochrome</fullName>
    </submittedName>
</protein>
<organism evidence="7 8">
    <name type="scientific">Rhodocista pekingensis</name>
    <dbReference type="NCBI Taxonomy" id="201185"/>
    <lineage>
        <taxon>Bacteria</taxon>
        <taxon>Pseudomonadati</taxon>
        <taxon>Pseudomonadota</taxon>
        <taxon>Alphaproteobacteria</taxon>
        <taxon>Rhodospirillales</taxon>
        <taxon>Azospirillaceae</taxon>
        <taxon>Rhodocista</taxon>
    </lineage>
</organism>
<evidence type="ECO:0000313" key="8">
    <source>
        <dbReference type="Proteomes" id="UP001596456"/>
    </source>
</evidence>
<dbReference type="EMBL" id="JBHTCM010000004">
    <property type="protein sequence ID" value="MFC7331841.1"/>
    <property type="molecule type" value="Genomic_DNA"/>
</dbReference>
<gene>
    <name evidence="7" type="ORF">ACFQPS_01570</name>
</gene>
<dbReference type="RefSeq" id="WP_377355865.1">
    <property type="nucleotide sequence ID" value="NZ_JBHTCM010000004.1"/>
</dbReference>
<keyword evidence="2" id="KW-0349">Heme</keyword>
<dbReference type="PIRSF" id="PIRSF000027">
    <property type="entry name" value="Cytc_c_prime"/>
    <property type="match status" value="1"/>
</dbReference>
<evidence type="ECO:0000313" key="7">
    <source>
        <dbReference type="EMBL" id="MFC7331841.1"/>
    </source>
</evidence>
<evidence type="ECO:0000256" key="5">
    <source>
        <dbReference type="ARBA" id="ARBA00023004"/>
    </source>
</evidence>
<dbReference type="InterPro" id="IPR012127">
    <property type="entry name" value="Cyt_c_prime"/>
</dbReference>
<keyword evidence="1" id="KW-0813">Transport</keyword>
<proteinExistence type="predicted"/>
<comment type="caution">
    <text evidence="7">The sequence shown here is derived from an EMBL/GenBank/DDBJ whole genome shotgun (WGS) entry which is preliminary data.</text>
</comment>
<dbReference type="Pfam" id="PF01322">
    <property type="entry name" value="Cytochrom_C_2"/>
    <property type="match status" value="1"/>
</dbReference>
<dbReference type="Gene3D" id="1.20.120.10">
    <property type="entry name" value="Cytochrome c/b562"/>
    <property type="match status" value="1"/>
</dbReference>
<feature type="chain" id="PRO_5046635986" evidence="6">
    <location>
        <begin position="23"/>
        <end position="156"/>
    </location>
</feature>
<reference evidence="8" key="1">
    <citation type="journal article" date="2019" name="Int. J. Syst. Evol. Microbiol.">
        <title>The Global Catalogue of Microorganisms (GCM) 10K type strain sequencing project: providing services to taxonomists for standard genome sequencing and annotation.</title>
        <authorList>
            <consortium name="The Broad Institute Genomics Platform"/>
            <consortium name="The Broad Institute Genome Sequencing Center for Infectious Disease"/>
            <person name="Wu L."/>
            <person name="Ma J."/>
        </authorList>
    </citation>
    <scope>NUCLEOTIDE SEQUENCE [LARGE SCALE GENOMIC DNA]</scope>
    <source>
        <strain evidence="8">CGMCC 1.16275</strain>
    </source>
</reference>
<keyword evidence="3" id="KW-0479">Metal-binding</keyword>
<evidence type="ECO:0000256" key="3">
    <source>
        <dbReference type="ARBA" id="ARBA00022723"/>
    </source>
</evidence>
<evidence type="ECO:0000256" key="4">
    <source>
        <dbReference type="ARBA" id="ARBA00022982"/>
    </source>
</evidence>
<sequence>MKRPISKLFQSALLSAGLVAVAAVGTAAAQDPADAVKQRQSQMKEIGGAMKSIQAFVKDGKGTAADVKTAAETVVTTGPKFEGLWPEGTAVGFGKSEAKAAIWTEMEKFAKGFQAMGQQAELLVKVADTGDRAAIGKQFGALYETCKSCHEAYHED</sequence>
<evidence type="ECO:0000256" key="2">
    <source>
        <dbReference type="ARBA" id="ARBA00022617"/>
    </source>
</evidence>
<accession>A0ABW2KRB5</accession>
<evidence type="ECO:0000256" key="6">
    <source>
        <dbReference type="SAM" id="SignalP"/>
    </source>
</evidence>
<dbReference type="PROSITE" id="PS51009">
    <property type="entry name" value="CYTCII"/>
    <property type="match status" value="1"/>
</dbReference>
<dbReference type="Proteomes" id="UP001596456">
    <property type="component" value="Unassembled WGS sequence"/>
</dbReference>